<dbReference type="InterPro" id="IPR013783">
    <property type="entry name" value="Ig-like_fold"/>
</dbReference>
<dbReference type="GO" id="GO:0005975">
    <property type="term" value="P:carbohydrate metabolic process"/>
    <property type="evidence" value="ECO:0007669"/>
    <property type="project" value="InterPro"/>
</dbReference>
<dbReference type="SUPFAM" id="SSF49899">
    <property type="entry name" value="Concanavalin A-like lectins/glucanases"/>
    <property type="match status" value="1"/>
</dbReference>
<dbReference type="EMBL" id="WJYA01000009">
    <property type="protein sequence ID" value="MTE28176.1"/>
    <property type="molecule type" value="Genomic_DNA"/>
</dbReference>
<dbReference type="InterPro" id="IPR050546">
    <property type="entry name" value="Glycosyl_Hydrlase_16"/>
</dbReference>
<feature type="domain" description="GH16" evidence="2">
    <location>
        <begin position="211"/>
        <end position="462"/>
    </location>
</feature>
<dbReference type="PROSITE" id="PS51762">
    <property type="entry name" value="GH16_2"/>
    <property type="match status" value="1"/>
</dbReference>
<sequence>MRLFKLKAYSILFITVSLLILWSCSSDSSGDGSGGNTLSNLVVTIDIVGADATNPNGDGSGVVNVSATATNAVNYGFKFGSGAEVQNTSGTIQHIFTDEGTNTYIVTVKAYSSSGESISEVESFSVYVEEDTTVIVPSNLVVTATIEGADTNNPYGDGSGVVNFNAQATDAVSYGYIIDGGNEVQSVDGTYQFTFNSVEGIDNYEVTVVAYSSTNNTIDTSETLAVSYYVGDPPVWADEFFQDGAPNSENWTYDLGAGGWGNNEEQTYTDNSTNVKVEDGRLKIIAKANGSSYTSSRLKSIGLFEFKYGRVDVRAKLPSSQGTWPAIWMMGTNFPSVGWPRCGEIDIMEQTGWDKSKVLGTCHWFNTSDSSHASYGLETNVTNASSEFHVYSLEWDASSIRIFVDDVQYFVMNSSSSAIPSSPFQDDFFMILNVAMGGTLGGTIDPSFTEDSMEIDYVRLYQ</sequence>
<evidence type="ECO:0000259" key="2">
    <source>
        <dbReference type="PROSITE" id="PS51762"/>
    </source>
</evidence>
<keyword evidence="4" id="KW-1185">Reference proteome</keyword>
<dbReference type="Gene3D" id="2.60.40.10">
    <property type="entry name" value="Immunoglobulins"/>
    <property type="match status" value="1"/>
</dbReference>
<comment type="similarity">
    <text evidence="1">Belongs to the glycosyl hydrolase 16 family.</text>
</comment>
<dbReference type="AlphaFoldDB" id="A0A7K1GFV5"/>
<gene>
    <name evidence="3" type="ORF">F1003_14640</name>
</gene>
<dbReference type="InterPro" id="IPR013320">
    <property type="entry name" value="ConA-like_dom_sf"/>
</dbReference>
<evidence type="ECO:0000256" key="1">
    <source>
        <dbReference type="ARBA" id="ARBA00006865"/>
    </source>
</evidence>
<dbReference type="Gene3D" id="2.60.120.200">
    <property type="match status" value="1"/>
</dbReference>
<dbReference type="InterPro" id="IPR000757">
    <property type="entry name" value="Beta-glucanase-like"/>
</dbReference>
<dbReference type="PANTHER" id="PTHR10963">
    <property type="entry name" value="GLYCOSYL HYDROLASE-RELATED"/>
    <property type="match status" value="1"/>
</dbReference>
<name>A0A7K1GFV5_9FLAO</name>
<dbReference type="Pfam" id="PF00722">
    <property type="entry name" value="Glyco_hydro_16"/>
    <property type="match status" value="1"/>
</dbReference>
<dbReference type="Proteomes" id="UP000447545">
    <property type="component" value="Unassembled WGS sequence"/>
</dbReference>
<evidence type="ECO:0000313" key="3">
    <source>
        <dbReference type="EMBL" id="MTE28176.1"/>
    </source>
</evidence>
<accession>A0A7K1GFV5</accession>
<dbReference type="GO" id="GO:0004553">
    <property type="term" value="F:hydrolase activity, hydrolyzing O-glycosyl compounds"/>
    <property type="evidence" value="ECO:0007669"/>
    <property type="project" value="InterPro"/>
</dbReference>
<protein>
    <submittedName>
        <fullName evidence="3">Family 16 glycosylhydrolase</fullName>
    </submittedName>
</protein>
<dbReference type="RefSeq" id="WP_155090181.1">
    <property type="nucleotide sequence ID" value="NZ_WJYA01000009.1"/>
</dbReference>
<dbReference type="CDD" id="cd08023">
    <property type="entry name" value="GH16_laminarinase_like"/>
    <property type="match status" value="1"/>
</dbReference>
<organism evidence="3 4">
    <name type="scientific">Winogradskyella ouciana</name>
    <dbReference type="NCBI Taxonomy" id="2608631"/>
    <lineage>
        <taxon>Bacteria</taxon>
        <taxon>Pseudomonadati</taxon>
        <taxon>Bacteroidota</taxon>
        <taxon>Flavobacteriia</taxon>
        <taxon>Flavobacteriales</taxon>
        <taxon>Flavobacteriaceae</taxon>
        <taxon>Winogradskyella</taxon>
    </lineage>
</organism>
<reference evidence="3 4" key="1">
    <citation type="submission" date="2019-11" db="EMBL/GenBank/DDBJ databases">
        <title>Winogradskyella ouciana sp. nov., isolated from the hadal seawater of the Mariana Trench.</title>
        <authorList>
            <person name="Liu R."/>
        </authorList>
    </citation>
    <scope>NUCLEOTIDE SEQUENCE [LARGE SCALE GENOMIC DNA]</scope>
    <source>
        <strain evidence="3 4">ZXX205</strain>
    </source>
</reference>
<comment type="caution">
    <text evidence="3">The sequence shown here is derived from an EMBL/GenBank/DDBJ whole genome shotgun (WGS) entry which is preliminary data.</text>
</comment>
<dbReference type="PANTHER" id="PTHR10963:SF55">
    <property type="entry name" value="GLYCOSIDE HYDROLASE FAMILY 16 PROTEIN"/>
    <property type="match status" value="1"/>
</dbReference>
<proteinExistence type="inferred from homology"/>
<evidence type="ECO:0000313" key="4">
    <source>
        <dbReference type="Proteomes" id="UP000447545"/>
    </source>
</evidence>
<keyword evidence="3" id="KW-0378">Hydrolase</keyword>